<dbReference type="PROSITE" id="PS50012">
    <property type="entry name" value="RCC1_3"/>
    <property type="match status" value="7"/>
</dbReference>
<dbReference type="Gene3D" id="3.30.40.10">
    <property type="entry name" value="Zinc/RING finger domain, C3HC4 (zinc finger)"/>
    <property type="match status" value="1"/>
</dbReference>
<dbReference type="InterPro" id="IPR058923">
    <property type="entry name" value="RCC1-like_dom"/>
</dbReference>
<evidence type="ECO:0000256" key="4">
    <source>
        <dbReference type="ARBA" id="ARBA00022833"/>
    </source>
</evidence>
<evidence type="ECO:0000256" key="7">
    <source>
        <dbReference type="SAM" id="Coils"/>
    </source>
</evidence>
<dbReference type="GO" id="GO:0008270">
    <property type="term" value="F:zinc ion binding"/>
    <property type="evidence" value="ECO:0007669"/>
    <property type="project" value="UniProtKB-KW"/>
</dbReference>
<evidence type="ECO:0000259" key="10">
    <source>
        <dbReference type="PROSITE" id="PS51514"/>
    </source>
</evidence>
<dbReference type="EMBL" id="JAATIQ010000056">
    <property type="protein sequence ID" value="KAF4391850.1"/>
    <property type="molecule type" value="Genomic_DNA"/>
</dbReference>
<dbReference type="InterPro" id="IPR011011">
    <property type="entry name" value="Znf_FYVE_PHD"/>
</dbReference>
<dbReference type="InterPro" id="IPR017455">
    <property type="entry name" value="Znf_FYVE-rel"/>
</dbReference>
<name>A0A7J6HBC6_CANSA</name>
<dbReference type="InterPro" id="IPR000408">
    <property type="entry name" value="Reg_chr_condens"/>
</dbReference>
<keyword evidence="3 5" id="KW-0863">Zinc-finger</keyword>
<feature type="repeat" description="RCC1" evidence="6">
    <location>
        <begin position="383"/>
        <end position="437"/>
    </location>
</feature>
<feature type="repeat" description="RCC1" evidence="6">
    <location>
        <begin position="331"/>
        <end position="382"/>
    </location>
</feature>
<feature type="compositionally biased region" description="Polar residues" evidence="8">
    <location>
        <begin position="955"/>
        <end position="968"/>
    </location>
</feature>
<evidence type="ECO:0000256" key="6">
    <source>
        <dbReference type="PROSITE-ProRule" id="PRU00235"/>
    </source>
</evidence>
<evidence type="ECO:0000259" key="9">
    <source>
        <dbReference type="PROSITE" id="PS50178"/>
    </source>
</evidence>
<reference evidence="11 12" key="1">
    <citation type="journal article" date="2020" name="bioRxiv">
        <title>Sequence and annotation of 42 cannabis genomes reveals extensive copy number variation in cannabinoid synthesis and pathogen resistance genes.</title>
        <authorList>
            <person name="Mckernan K.J."/>
            <person name="Helbert Y."/>
            <person name="Kane L.T."/>
            <person name="Ebling H."/>
            <person name="Zhang L."/>
            <person name="Liu B."/>
            <person name="Eaton Z."/>
            <person name="Mclaughlin S."/>
            <person name="Kingan S."/>
            <person name="Baybayan P."/>
            <person name="Concepcion G."/>
            <person name="Jordan M."/>
            <person name="Riva A."/>
            <person name="Barbazuk W."/>
            <person name="Harkins T."/>
        </authorList>
    </citation>
    <scope>NUCLEOTIDE SEQUENCE [LARGE SCALE GENOMIC DNA]</scope>
    <source>
        <strain evidence="12">cv. Jamaican Lion 4</strain>
        <tissue evidence="11">Leaf</tissue>
    </source>
</reference>
<feature type="repeat" description="RCC1" evidence="6">
    <location>
        <begin position="557"/>
        <end position="608"/>
    </location>
</feature>
<evidence type="ECO:0000256" key="8">
    <source>
        <dbReference type="SAM" id="MobiDB-lite"/>
    </source>
</evidence>
<organism evidence="11 12">
    <name type="scientific">Cannabis sativa</name>
    <name type="common">Hemp</name>
    <name type="synonym">Marijuana</name>
    <dbReference type="NCBI Taxonomy" id="3483"/>
    <lineage>
        <taxon>Eukaryota</taxon>
        <taxon>Viridiplantae</taxon>
        <taxon>Streptophyta</taxon>
        <taxon>Embryophyta</taxon>
        <taxon>Tracheophyta</taxon>
        <taxon>Spermatophyta</taxon>
        <taxon>Magnoliopsida</taxon>
        <taxon>eudicotyledons</taxon>
        <taxon>Gunneridae</taxon>
        <taxon>Pentapetalae</taxon>
        <taxon>rosids</taxon>
        <taxon>fabids</taxon>
        <taxon>Rosales</taxon>
        <taxon>Cannabaceae</taxon>
        <taxon>Cannabis</taxon>
    </lineage>
</organism>
<dbReference type="FunFam" id="2.130.10.30:FF:000028">
    <property type="entry name" value="PH, RCC1 and FYVE domains-containing protein 1"/>
    <property type="match status" value="1"/>
</dbReference>
<feature type="repeat" description="RCC1" evidence="6">
    <location>
        <begin position="438"/>
        <end position="489"/>
    </location>
</feature>
<dbReference type="Proteomes" id="UP000583929">
    <property type="component" value="Unassembled WGS sequence"/>
</dbReference>
<comment type="caution">
    <text evidence="11">The sequence shown here is derived from an EMBL/GenBank/DDBJ whole genome shotgun (WGS) entry which is preliminary data.</text>
</comment>
<dbReference type="Pfam" id="PF13713">
    <property type="entry name" value="BRX_N"/>
    <property type="match status" value="1"/>
</dbReference>
<evidence type="ECO:0000256" key="1">
    <source>
        <dbReference type="ARBA" id="ARBA00022723"/>
    </source>
</evidence>
<feature type="repeat" description="RCC1" evidence="6">
    <location>
        <begin position="505"/>
        <end position="556"/>
    </location>
</feature>
<dbReference type="SUPFAM" id="SSF50985">
    <property type="entry name" value="RCC1/BLIP-II"/>
    <property type="match status" value="1"/>
</dbReference>
<dbReference type="SUPFAM" id="SSF50729">
    <property type="entry name" value="PH domain-like"/>
    <property type="match status" value="1"/>
</dbReference>
<evidence type="ECO:0000256" key="3">
    <source>
        <dbReference type="ARBA" id="ARBA00022771"/>
    </source>
</evidence>
<dbReference type="InterPro" id="IPR013083">
    <property type="entry name" value="Znf_RING/FYVE/PHD"/>
</dbReference>
<evidence type="ECO:0000313" key="12">
    <source>
        <dbReference type="Proteomes" id="UP000583929"/>
    </source>
</evidence>
<protein>
    <submittedName>
        <fullName evidence="11">Uncharacterized protein</fullName>
    </submittedName>
</protein>
<dbReference type="CDD" id="cd13365">
    <property type="entry name" value="PH_PLC_plant-like"/>
    <property type="match status" value="1"/>
</dbReference>
<feature type="repeat" description="RCC1" evidence="6">
    <location>
        <begin position="269"/>
        <end position="330"/>
    </location>
</feature>
<evidence type="ECO:0000313" key="11">
    <source>
        <dbReference type="EMBL" id="KAF4391850.1"/>
    </source>
</evidence>
<dbReference type="Gene3D" id="2.30.29.30">
    <property type="entry name" value="Pleckstrin-homology domain (PH domain)/Phosphotyrosine-binding domain (PTB)"/>
    <property type="match status" value="1"/>
</dbReference>
<dbReference type="InterPro" id="IPR051210">
    <property type="entry name" value="Ub_ligase/GEF_domain"/>
</dbReference>
<evidence type="ECO:0000256" key="5">
    <source>
        <dbReference type="PROSITE-ProRule" id="PRU00091"/>
    </source>
</evidence>
<proteinExistence type="predicted"/>
<dbReference type="PROSITE" id="PS50178">
    <property type="entry name" value="ZF_FYVE"/>
    <property type="match status" value="1"/>
</dbReference>
<dbReference type="PANTHER" id="PTHR22870:SF358">
    <property type="entry name" value="REGULATOR OF CHROMOSOME CONDENSATION (RCC1) FAMILY WITH FYVE ZINC FINGER DOMAIN-CONTAINING PROTEIN"/>
    <property type="match status" value="1"/>
</dbReference>
<feature type="domain" description="BRX" evidence="10">
    <location>
        <begin position="991"/>
        <end position="1046"/>
    </location>
</feature>
<keyword evidence="4" id="KW-0862">Zinc</keyword>
<dbReference type="PRINTS" id="PR00633">
    <property type="entry name" value="RCCNDNSATION"/>
</dbReference>
<dbReference type="Pfam" id="PF25390">
    <property type="entry name" value="WD40_RLD"/>
    <property type="match status" value="1"/>
</dbReference>
<dbReference type="PROSITE" id="PS00626">
    <property type="entry name" value="RCC1_2"/>
    <property type="match status" value="3"/>
</dbReference>
<dbReference type="InterPro" id="IPR000306">
    <property type="entry name" value="Znf_FYVE"/>
</dbReference>
<keyword evidence="12" id="KW-1185">Reference proteome</keyword>
<keyword evidence="2" id="KW-0677">Repeat</keyword>
<gene>
    <name evidence="11" type="ORF">G4B88_011493</name>
</gene>
<dbReference type="InterPro" id="IPR013591">
    <property type="entry name" value="Brevis_radix_dom"/>
</dbReference>
<dbReference type="SMART" id="SM00064">
    <property type="entry name" value="FYVE"/>
    <property type="match status" value="1"/>
</dbReference>
<sequence length="1051" mass="114561">MADPQKSGIAERDIEQAITALKKGACLLKYGRRGKPKFCPFRLSNLCNLRASQVRAQSALNERDETFLIWYSGKEEKHVKLSHVSRIIPGQRTAIFQRYPRPEKEYQSFSLICSDRSLDLICKDKDEAEVWFVGLNALITRDNYRKYKIDATCENGSTDSPNTRTRRSSPSIAPFVCINNDPGDAAVNFENAAQSRMGKAFADIITYTAVTKRLSQPDPVVNPSTSPCSVDNSNNNGRASATEAFRVSLSSAVSSSSQGSGHDEFDALGDVFIWGEGIGGGVLGGGIHRVGSSLDAKMDALLPKALESTVVLDVNSIACGSRHAVLVSRHGEIFSWGEEAGGRLGHGVEMNVSQPKLIDTLSGTNIELVACGEYHTCAVTISGDLYTWGDGTQSSSLLGHGSEVSHWIPKKVCGIMEGIHISYISCGLWHTAVVTSAGQLFTFGDGSFGALGHGDRSSTSIPKEVEALRGLRTMRVACGVWHTAAVVEVINELSSPETTVNSSSGQLFTWGDGEKGQLGQDDKKPRLIPECVSTLVDKKILQVACGHTITIALTTSGQVYTMGSTVYGQLGNPSANGKVPNQVRGKIAETFIEEIACGSYHVAVLTSKTEVYTWGKGSNGQLGHGDNDHRDEPTLVDFLKDKQVKSLACGSNLTTVICLHKWVSGADHSVCFGCHNPFGFRRKRHNCYNCGLVFCKVCSSKKSMKAALAPNVNKPYRVCDDCHAKLKQAMETNSALRNSKVRNGNVRRKTNEVADRESRAPRLQTTLSRFSSFGSINQAESMHSKNENQLESNHGRVFPPLDRANLKDFNFSTASNSLVGAPKKVISASVPVSRLMSRATSPVSGKLSPAWSSEETDLKRTNDILSQEIVMLRAQVEDLTCKSQDLEVKLEQTTKQLEEVTTIAVDEVEKCKSAKNIIKSLTAQLKDVAERLPEVHKVSSSTDLNAGCTDKFSNHNHVSTKTTSSNMATPEREYNGDRNSPNGSKSQAGKAEWVVQDEPGVYITLSSLPSGGNELRRVRFSRKHFTEEQAENWWTENGARVCERNNVRSTE</sequence>
<dbReference type="InterPro" id="IPR011993">
    <property type="entry name" value="PH-like_dom_sf"/>
</dbReference>
<dbReference type="PANTHER" id="PTHR22870">
    <property type="entry name" value="REGULATOR OF CHROMOSOME CONDENSATION"/>
    <property type="match status" value="1"/>
</dbReference>
<feature type="domain" description="FYVE-type" evidence="9">
    <location>
        <begin position="665"/>
        <end position="727"/>
    </location>
</feature>
<evidence type="ECO:0000256" key="2">
    <source>
        <dbReference type="ARBA" id="ARBA00022737"/>
    </source>
</evidence>
<feature type="coiled-coil region" evidence="7">
    <location>
        <begin position="862"/>
        <end position="931"/>
    </location>
</feature>
<feature type="repeat" description="RCC1" evidence="6">
    <location>
        <begin position="609"/>
        <end position="660"/>
    </location>
</feature>
<feature type="region of interest" description="Disordered" evidence="8">
    <location>
        <begin position="955"/>
        <end position="991"/>
    </location>
</feature>
<dbReference type="PROSITE" id="PS51514">
    <property type="entry name" value="BRX"/>
    <property type="match status" value="1"/>
</dbReference>
<dbReference type="Pfam" id="PF01363">
    <property type="entry name" value="FYVE"/>
    <property type="match status" value="1"/>
</dbReference>
<dbReference type="AlphaFoldDB" id="A0A7J6HBC6"/>
<dbReference type="InterPro" id="IPR027988">
    <property type="entry name" value="BRX_N"/>
</dbReference>
<dbReference type="Gene3D" id="2.130.10.30">
    <property type="entry name" value="Regulator of chromosome condensation 1/beta-lactamase-inhibitor protein II"/>
    <property type="match status" value="3"/>
</dbReference>
<accession>A0A7J6HBC6</accession>
<dbReference type="Pfam" id="PF08381">
    <property type="entry name" value="BRX"/>
    <property type="match status" value="1"/>
</dbReference>
<keyword evidence="7" id="KW-0175">Coiled coil</keyword>
<dbReference type="InterPro" id="IPR009091">
    <property type="entry name" value="RCC1/BLIP-II"/>
</dbReference>
<feature type="compositionally biased region" description="Polar residues" evidence="8">
    <location>
        <begin position="977"/>
        <end position="987"/>
    </location>
</feature>
<keyword evidence="1" id="KW-0479">Metal-binding</keyword>
<dbReference type="SUPFAM" id="SSF57903">
    <property type="entry name" value="FYVE/PHD zinc finger"/>
    <property type="match status" value="1"/>
</dbReference>